<dbReference type="EC" id="2.3.1.286" evidence="8"/>
<evidence type="ECO:0000256" key="10">
    <source>
        <dbReference type="PIRSR" id="PIRSR037938-2"/>
    </source>
</evidence>
<keyword evidence="3 8" id="KW-0808">Transferase</keyword>
<dbReference type="InterPro" id="IPR017328">
    <property type="entry name" value="Sirtuin_class_I"/>
</dbReference>
<evidence type="ECO:0000256" key="13">
    <source>
        <dbReference type="SAM" id="MobiDB-lite"/>
    </source>
</evidence>
<dbReference type="AlphaFoldDB" id="A0A9P7KJE7"/>
<evidence type="ECO:0000256" key="3">
    <source>
        <dbReference type="ARBA" id="ARBA00022679"/>
    </source>
</evidence>
<feature type="binding site" evidence="11 12">
    <location>
        <position position="150"/>
    </location>
    <ligand>
        <name>Zn(2+)</name>
        <dbReference type="ChEBI" id="CHEBI:29105"/>
    </ligand>
</feature>
<feature type="compositionally biased region" description="Basic and acidic residues" evidence="13">
    <location>
        <begin position="271"/>
        <end position="280"/>
    </location>
</feature>
<keyword evidence="6 8" id="KW-0520">NAD</keyword>
<dbReference type="PANTHER" id="PTHR11085">
    <property type="entry name" value="NAD-DEPENDENT PROTEIN DEACYLASE SIRTUIN-5, MITOCHONDRIAL-RELATED"/>
    <property type="match status" value="1"/>
</dbReference>
<dbReference type="SUPFAM" id="SSF52467">
    <property type="entry name" value="DHS-like NAD/FAD-binding domain"/>
    <property type="match status" value="1"/>
</dbReference>
<organism evidence="15 16">
    <name type="scientific">Sphagnurus paluster</name>
    <dbReference type="NCBI Taxonomy" id="117069"/>
    <lineage>
        <taxon>Eukaryota</taxon>
        <taxon>Fungi</taxon>
        <taxon>Dikarya</taxon>
        <taxon>Basidiomycota</taxon>
        <taxon>Agaricomycotina</taxon>
        <taxon>Agaricomycetes</taxon>
        <taxon>Agaricomycetidae</taxon>
        <taxon>Agaricales</taxon>
        <taxon>Tricholomatineae</taxon>
        <taxon>Lyophyllaceae</taxon>
        <taxon>Sphagnurus</taxon>
    </lineage>
</organism>
<comment type="similarity">
    <text evidence="2 8">Belongs to the sirtuin family. Class I subfamily.</text>
</comment>
<protein>
    <recommendedName>
        <fullName evidence="8">NAD-dependent protein deacetylase</fullName>
        <ecNumber evidence="8">2.3.1.286</ecNumber>
    </recommendedName>
</protein>
<keyword evidence="16" id="KW-1185">Reference proteome</keyword>
<dbReference type="PIRSF" id="PIRSF037938">
    <property type="entry name" value="SIR2_euk"/>
    <property type="match status" value="1"/>
</dbReference>
<dbReference type="GO" id="GO:0070403">
    <property type="term" value="F:NAD+ binding"/>
    <property type="evidence" value="ECO:0007669"/>
    <property type="project" value="UniProtKB-UniRule"/>
</dbReference>
<feature type="active site" description="Proton acceptor" evidence="9 12">
    <location>
        <position position="106"/>
    </location>
</feature>
<feature type="binding site" evidence="10">
    <location>
        <begin position="194"/>
        <end position="195"/>
    </location>
    <ligand>
        <name>NAD(+)</name>
        <dbReference type="ChEBI" id="CHEBI:57540"/>
    </ligand>
</feature>
<name>A0A9P7KJE7_9AGAR</name>
<evidence type="ECO:0000256" key="2">
    <source>
        <dbReference type="ARBA" id="ARBA00006924"/>
    </source>
</evidence>
<feature type="binding site" evidence="10">
    <location>
        <begin position="219"/>
        <end position="221"/>
    </location>
    <ligand>
        <name>NAD(+)</name>
        <dbReference type="ChEBI" id="CHEBI:57540"/>
    </ligand>
</feature>
<dbReference type="OrthoDB" id="420264at2759"/>
<dbReference type="InterPro" id="IPR029035">
    <property type="entry name" value="DHS-like_NAD/FAD-binding_dom"/>
</dbReference>
<evidence type="ECO:0000313" key="16">
    <source>
        <dbReference type="Proteomes" id="UP000717328"/>
    </source>
</evidence>
<comment type="cofactor">
    <cofactor evidence="11">
        <name>Zn(2+)</name>
        <dbReference type="ChEBI" id="CHEBI:29105"/>
    </cofactor>
    <text evidence="11">Binds 1 zinc ion per subunit.</text>
</comment>
<feature type="binding site" evidence="10">
    <location>
        <begin position="86"/>
        <end position="89"/>
    </location>
    <ligand>
        <name>NAD(+)</name>
        <dbReference type="ChEBI" id="CHEBI:57540"/>
    </ligand>
</feature>
<feature type="binding site" evidence="11 12">
    <location>
        <position position="114"/>
    </location>
    <ligand>
        <name>Zn(2+)</name>
        <dbReference type="ChEBI" id="CHEBI:29105"/>
    </ligand>
</feature>
<sequence length="358" mass="39216">MRSAGVSTSAGIPDFRSPKTGLYSNLARLNLPHPEAVFEINFFRRNPVPFYTLAAELYPGAFRPTPTHSFIKVLASQGLLHTCFTQNIDTLERRAGIPAAKIVEAHGSFATQRCINCKTPFDDDEMREIVLGKRAPGEEVRIPRCKQSRCGGLVKPDIVFFGESCLQDQEQLPDHFIEKIPVVGEADLLIVIGTSLTVHPFASLARMADSKTCRRVLINLERVGDIGKRPTDLVLLGDSDTIVRELCIALGWEEELDRAWAETVLEPALKGSDDDKRAGDDGIIGSEKAEDEEEQEAKATKKELEKEVERMAEALGKRLDLGDQALTGVKNNSNANLSENAAPLHASKIGGEASEQGE</sequence>
<dbReference type="GO" id="GO:0017136">
    <property type="term" value="F:histone deacetylase activity, NAD-dependent"/>
    <property type="evidence" value="ECO:0007669"/>
    <property type="project" value="InterPro"/>
</dbReference>
<reference evidence="15" key="2">
    <citation type="submission" date="2021-10" db="EMBL/GenBank/DDBJ databases">
        <title>Phylogenomics reveals ancestral predisposition of the termite-cultivated fungus Termitomyces towards a domesticated lifestyle.</title>
        <authorList>
            <person name="Auxier B."/>
            <person name="Grum-Grzhimaylo A."/>
            <person name="Cardenas M.E."/>
            <person name="Lodge J.D."/>
            <person name="Laessoe T."/>
            <person name="Pedersen O."/>
            <person name="Smith M.E."/>
            <person name="Kuyper T.W."/>
            <person name="Franco-Molano E.A."/>
            <person name="Baroni T.J."/>
            <person name="Aanen D.K."/>
        </authorList>
    </citation>
    <scope>NUCLEOTIDE SEQUENCE</scope>
    <source>
        <strain evidence="15">D49</strain>
    </source>
</reference>
<feature type="binding site" evidence="10">
    <location>
        <begin position="4"/>
        <end position="8"/>
    </location>
    <ligand>
        <name>NAD(+)</name>
        <dbReference type="ChEBI" id="CHEBI:57540"/>
    </ligand>
</feature>
<dbReference type="InterPro" id="IPR026590">
    <property type="entry name" value="Ssirtuin_cat_dom"/>
</dbReference>
<feature type="compositionally biased region" description="Low complexity" evidence="13">
    <location>
        <begin position="331"/>
        <end position="342"/>
    </location>
</feature>
<keyword evidence="5 8" id="KW-0862">Zinc</keyword>
<dbReference type="PROSITE" id="PS50305">
    <property type="entry name" value="SIRTUIN"/>
    <property type="match status" value="1"/>
</dbReference>
<evidence type="ECO:0000256" key="7">
    <source>
        <dbReference type="ARBA" id="ARBA00023128"/>
    </source>
</evidence>
<dbReference type="Proteomes" id="UP000717328">
    <property type="component" value="Unassembled WGS sequence"/>
</dbReference>
<keyword evidence="7" id="KW-0496">Mitochondrion</keyword>
<dbReference type="GO" id="GO:0005739">
    <property type="term" value="C:mitochondrion"/>
    <property type="evidence" value="ECO:0007669"/>
    <property type="project" value="UniProtKB-SubCell"/>
</dbReference>
<gene>
    <name evidence="15" type="ORF">H0H81_003079</name>
</gene>
<dbReference type="Gene3D" id="3.30.1600.10">
    <property type="entry name" value="SIR2/SIRT2 'Small Domain"/>
    <property type="match status" value="1"/>
</dbReference>
<dbReference type="InterPro" id="IPR003000">
    <property type="entry name" value="Sirtuin"/>
</dbReference>
<feature type="domain" description="Deacetylase sirtuin-type" evidence="14">
    <location>
        <begin position="1"/>
        <end position="253"/>
    </location>
</feature>
<evidence type="ECO:0000256" key="11">
    <source>
        <dbReference type="PIRSR" id="PIRSR037938-3"/>
    </source>
</evidence>
<dbReference type="GO" id="GO:0005634">
    <property type="term" value="C:nucleus"/>
    <property type="evidence" value="ECO:0007669"/>
    <property type="project" value="TreeGrafter"/>
</dbReference>
<dbReference type="Pfam" id="PF02146">
    <property type="entry name" value="SIR2"/>
    <property type="match status" value="1"/>
</dbReference>
<dbReference type="GO" id="GO:0008270">
    <property type="term" value="F:zinc ion binding"/>
    <property type="evidence" value="ECO:0007669"/>
    <property type="project" value="UniProtKB-UniRule"/>
</dbReference>
<accession>A0A9P7KJE7</accession>
<evidence type="ECO:0000256" key="1">
    <source>
        <dbReference type="ARBA" id="ARBA00004173"/>
    </source>
</evidence>
<evidence type="ECO:0000256" key="6">
    <source>
        <dbReference type="ARBA" id="ARBA00023027"/>
    </source>
</evidence>
<proteinExistence type="inferred from homology"/>
<feature type="region of interest" description="Disordered" evidence="13">
    <location>
        <begin position="270"/>
        <end position="304"/>
    </location>
</feature>
<evidence type="ECO:0000259" key="14">
    <source>
        <dbReference type="PROSITE" id="PS50305"/>
    </source>
</evidence>
<comment type="caution">
    <text evidence="15">The sequence shown here is derived from an EMBL/GenBank/DDBJ whole genome shotgun (WGS) entry which is preliminary data.</text>
</comment>
<feature type="binding site" evidence="11 12">
    <location>
        <position position="145"/>
    </location>
    <ligand>
        <name>Zn(2+)</name>
        <dbReference type="ChEBI" id="CHEBI:29105"/>
    </ligand>
</feature>
<feature type="region of interest" description="Disordered" evidence="13">
    <location>
        <begin position="323"/>
        <end position="358"/>
    </location>
</feature>
<feature type="binding site" evidence="10">
    <location>
        <begin position="14"/>
        <end position="16"/>
    </location>
    <ligand>
        <name>NAD(+)</name>
        <dbReference type="ChEBI" id="CHEBI:57540"/>
    </ligand>
</feature>
<dbReference type="Gene3D" id="3.40.50.1220">
    <property type="entry name" value="TPP-binding domain"/>
    <property type="match status" value="1"/>
</dbReference>
<evidence type="ECO:0000256" key="8">
    <source>
        <dbReference type="PIRNR" id="PIRNR037938"/>
    </source>
</evidence>
<dbReference type="InterPro" id="IPR050134">
    <property type="entry name" value="NAD-dep_sirtuin_deacylases"/>
</dbReference>
<dbReference type="EMBL" id="JABCKI010000871">
    <property type="protein sequence ID" value="KAG5649561.1"/>
    <property type="molecule type" value="Genomic_DNA"/>
</dbReference>
<keyword evidence="4 8" id="KW-0479">Metal-binding</keyword>
<evidence type="ECO:0000256" key="5">
    <source>
        <dbReference type="ARBA" id="ARBA00022833"/>
    </source>
</evidence>
<reference evidence="15" key="1">
    <citation type="submission" date="2021-02" db="EMBL/GenBank/DDBJ databases">
        <authorList>
            <person name="Nieuwenhuis M."/>
            <person name="Van De Peppel L.J.J."/>
        </authorList>
    </citation>
    <scope>NUCLEOTIDE SEQUENCE</scope>
    <source>
        <strain evidence="15">D49</strain>
    </source>
</reference>
<comment type="subcellular location">
    <subcellularLocation>
        <location evidence="1">Mitochondrion</location>
    </subcellularLocation>
</comment>
<evidence type="ECO:0000256" key="9">
    <source>
        <dbReference type="PIRSR" id="PIRSR037938-1"/>
    </source>
</evidence>
<evidence type="ECO:0000256" key="12">
    <source>
        <dbReference type="PROSITE-ProRule" id="PRU00236"/>
    </source>
</evidence>
<dbReference type="PANTHER" id="PTHR11085:SF6">
    <property type="entry name" value="NAD-DEPENDENT PROTEIN DEACETYLASE SIRTUIN-2"/>
    <property type="match status" value="1"/>
</dbReference>
<feature type="binding site" evidence="11 12">
    <location>
        <position position="117"/>
    </location>
    <ligand>
        <name>Zn(2+)</name>
        <dbReference type="ChEBI" id="CHEBI:29105"/>
    </ligand>
</feature>
<evidence type="ECO:0000256" key="4">
    <source>
        <dbReference type="ARBA" id="ARBA00022723"/>
    </source>
</evidence>
<dbReference type="CDD" id="cd01408">
    <property type="entry name" value="SIRT1"/>
    <property type="match status" value="1"/>
</dbReference>
<dbReference type="InterPro" id="IPR026591">
    <property type="entry name" value="Sirtuin_cat_small_dom_sf"/>
</dbReference>
<comment type="catalytic activity">
    <reaction evidence="8">
        <text>N(6)-acetyl-L-lysyl-[protein] + NAD(+) + H2O = 2''-O-acetyl-ADP-D-ribose + nicotinamide + L-lysyl-[protein]</text>
        <dbReference type="Rhea" id="RHEA:43636"/>
        <dbReference type="Rhea" id="RHEA-COMP:9752"/>
        <dbReference type="Rhea" id="RHEA-COMP:10731"/>
        <dbReference type="ChEBI" id="CHEBI:15377"/>
        <dbReference type="ChEBI" id="CHEBI:17154"/>
        <dbReference type="ChEBI" id="CHEBI:29969"/>
        <dbReference type="ChEBI" id="CHEBI:57540"/>
        <dbReference type="ChEBI" id="CHEBI:61930"/>
        <dbReference type="ChEBI" id="CHEBI:83767"/>
        <dbReference type="EC" id="2.3.1.286"/>
    </reaction>
</comment>
<evidence type="ECO:0000313" key="15">
    <source>
        <dbReference type="EMBL" id="KAG5649561.1"/>
    </source>
</evidence>